<comment type="similarity">
    <text evidence="2">Belongs to the transpeptidase family.</text>
</comment>
<dbReference type="GO" id="GO:0051301">
    <property type="term" value="P:cell division"/>
    <property type="evidence" value="ECO:0007669"/>
    <property type="project" value="UniProtKB-KW"/>
</dbReference>
<proteinExistence type="inferred from homology"/>
<feature type="domain" description="Penicillin-binding protein transpeptidase" evidence="11">
    <location>
        <begin position="366"/>
        <end position="698"/>
    </location>
</feature>
<dbReference type="Gene3D" id="1.10.10.1230">
    <property type="entry name" value="Penicillin-binding protein, N-terminal non-catalytic domain, head sub-domain"/>
    <property type="match status" value="1"/>
</dbReference>
<dbReference type="InterPro" id="IPR036138">
    <property type="entry name" value="PBP_dimer_sf"/>
</dbReference>
<evidence type="ECO:0000256" key="7">
    <source>
        <dbReference type="ARBA" id="ARBA00022989"/>
    </source>
</evidence>
<dbReference type="RefSeq" id="WP_126823365.1">
    <property type="nucleotide sequence ID" value="NZ_JBHLWU010000001.1"/>
</dbReference>
<evidence type="ECO:0000256" key="8">
    <source>
        <dbReference type="ARBA" id="ARBA00023136"/>
    </source>
</evidence>
<dbReference type="InterPro" id="IPR050515">
    <property type="entry name" value="Beta-lactam/transpept"/>
</dbReference>
<accession>A0A430AKK3</accession>
<keyword evidence="6" id="KW-0573">Peptidoglycan synthesis</keyword>
<keyword evidence="13" id="KW-0131">Cell cycle</keyword>
<protein>
    <submittedName>
        <fullName evidence="13">Cell division protein FtsI</fullName>
    </submittedName>
</protein>
<dbReference type="AlphaFoldDB" id="A0A430AKK3"/>
<evidence type="ECO:0000256" key="1">
    <source>
        <dbReference type="ARBA" id="ARBA00004162"/>
    </source>
</evidence>
<keyword evidence="14" id="KW-1185">Reference proteome</keyword>
<feature type="transmembrane region" description="Helical" evidence="10">
    <location>
        <begin position="36"/>
        <end position="55"/>
    </location>
</feature>
<dbReference type="Pfam" id="PF00905">
    <property type="entry name" value="Transpeptidase"/>
    <property type="match status" value="1"/>
</dbReference>
<dbReference type="PANTHER" id="PTHR30627:SF2">
    <property type="entry name" value="PEPTIDOGLYCAN D,D-TRANSPEPTIDASE MRDA"/>
    <property type="match status" value="1"/>
</dbReference>
<evidence type="ECO:0000259" key="12">
    <source>
        <dbReference type="Pfam" id="PF03717"/>
    </source>
</evidence>
<dbReference type="EMBL" id="NGJZ01000001">
    <property type="protein sequence ID" value="RSU08608.1"/>
    <property type="molecule type" value="Genomic_DNA"/>
</dbReference>
<evidence type="ECO:0000256" key="2">
    <source>
        <dbReference type="ARBA" id="ARBA00007171"/>
    </source>
</evidence>
<comment type="subcellular location">
    <subcellularLocation>
        <location evidence="1">Cell membrane</location>
        <topology evidence="1">Single-pass membrane protein</topology>
    </subcellularLocation>
</comment>
<dbReference type="PANTHER" id="PTHR30627">
    <property type="entry name" value="PEPTIDOGLYCAN D,D-TRANSPEPTIDASE"/>
    <property type="match status" value="1"/>
</dbReference>
<dbReference type="Pfam" id="PF03717">
    <property type="entry name" value="PBP_dimer"/>
    <property type="match status" value="1"/>
</dbReference>
<gene>
    <name evidence="13" type="ORF">CBF30_05100</name>
</gene>
<evidence type="ECO:0000256" key="5">
    <source>
        <dbReference type="ARBA" id="ARBA00022960"/>
    </source>
</evidence>
<dbReference type="GO" id="GO:0009252">
    <property type="term" value="P:peptidoglycan biosynthetic process"/>
    <property type="evidence" value="ECO:0007669"/>
    <property type="project" value="UniProtKB-KW"/>
</dbReference>
<keyword evidence="7 10" id="KW-1133">Transmembrane helix</keyword>
<keyword evidence="3" id="KW-1003">Cell membrane</keyword>
<dbReference type="InterPro" id="IPR001460">
    <property type="entry name" value="PCN-bd_Tpept"/>
</dbReference>
<dbReference type="GO" id="GO:0008658">
    <property type="term" value="F:penicillin binding"/>
    <property type="evidence" value="ECO:0007669"/>
    <property type="project" value="InterPro"/>
</dbReference>
<dbReference type="GO" id="GO:0071972">
    <property type="term" value="F:peptidoglycan L,D-transpeptidase activity"/>
    <property type="evidence" value="ECO:0007669"/>
    <property type="project" value="TreeGrafter"/>
</dbReference>
<dbReference type="GO" id="GO:0005886">
    <property type="term" value="C:plasma membrane"/>
    <property type="evidence" value="ECO:0007669"/>
    <property type="project" value="UniProtKB-SubCell"/>
</dbReference>
<dbReference type="OrthoDB" id="9770103at2"/>
<sequence length="708" mass="77160">MKEKITAWLASMKKNHGTPPKKSVIRKSHVPMRLNFLFFIVFILFVALIIQLSYLQIVNGNTFKENIASSTKKAVQTNAPRGMIYDSSGKALVSNQANQAIVFTRSPGMDAEDLLKLANKLNKLIDVPAEDLTIRDKKDYWLANTSNYKQAEKRLSESEKVDKHGDELASGKLYSKIVDKVTDQEISFDAQTLKAATIFKKMNGAYSLTPTFIKNTGVTNEEIAIIGENTADLSGISTGMDWTRSYPYGDTMSTILGTVSTEKAGLPADDINYYLTKGYSRNDRVGLSYLEKQYESVLRGTKAQTEVTLNKKQEIVDQTTTYAGEKGDNLMLTMNLDFQQKTADILKKYYQSLITSGAAKNSPGAYVVVTNPQNGEVLAMTGLTHDTTTGALEDDTLGTINKSFEPGSVVKGATISAGYEQKVISGNQVLVDEPIKLQSSASKSSWFNRSGQIALSAEQALELSSNAYMMKIVYLMLGQTYTPNSSIKLDTSVFKKLRSMYAQYGLGTNTGIDLPGESSGLVNSDLSADDIMGKALDLSYGNYDTYTALQLAQYVSTIANGGKRIAPHIVKGIYSNDSNGNLGDLKQMVTPKILNQVDISQDELAIIKQGFYNVVHGSNANRTGSLLQDAKMDVAGKTGTAETFAPNANDPQNPYSVVTSTFIGYAPASNPKVAVSVVLPRLENESAHANLLIAKEIFNLYADMYGAN</sequence>
<dbReference type="SUPFAM" id="SSF56519">
    <property type="entry name" value="Penicillin binding protein dimerisation domain"/>
    <property type="match status" value="1"/>
</dbReference>
<dbReference type="GO" id="GO:0071555">
    <property type="term" value="P:cell wall organization"/>
    <property type="evidence" value="ECO:0007669"/>
    <property type="project" value="UniProtKB-KW"/>
</dbReference>
<keyword evidence="13" id="KW-0132">Cell division</keyword>
<dbReference type="Gene3D" id="3.40.710.10">
    <property type="entry name" value="DD-peptidase/beta-lactamase superfamily"/>
    <property type="match status" value="1"/>
</dbReference>
<name>A0A430AKK3_9ENTE</name>
<dbReference type="Gene3D" id="3.90.1310.10">
    <property type="entry name" value="Penicillin-binding protein 2a (Domain 2)"/>
    <property type="match status" value="1"/>
</dbReference>
<keyword evidence="4 10" id="KW-0812">Transmembrane</keyword>
<dbReference type="Proteomes" id="UP000288669">
    <property type="component" value="Unassembled WGS sequence"/>
</dbReference>
<dbReference type="InterPro" id="IPR012338">
    <property type="entry name" value="Beta-lactam/transpept-like"/>
</dbReference>
<keyword evidence="9" id="KW-0961">Cell wall biogenesis/degradation</keyword>
<reference evidence="13 14" key="1">
    <citation type="submission" date="2017-05" db="EMBL/GenBank/DDBJ databases">
        <title>Vagococcus spp. assemblies.</title>
        <authorList>
            <person name="Gulvik C.A."/>
        </authorList>
    </citation>
    <scope>NUCLEOTIDE SEQUENCE [LARGE SCALE GENOMIC DNA]</scope>
    <source>
        <strain evidence="13 14">DSM 24756</strain>
    </source>
</reference>
<keyword evidence="8 10" id="KW-0472">Membrane</keyword>
<evidence type="ECO:0000256" key="4">
    <source>
        <dbReference type="ARBA" id="ARBA00022692"/>
    </source>
</evidence>
<feature type="domain" description="Penicillin-binding protein dimerisation" evidence="12">
    <location>
        <begin position="77"/>
        <end position="318"/>
    </location>
</feature>
<evidence type="ECO:0000256" key="3">
    <source>
        <dbReference type="ARBA" id="ARBA00022475"/>
    </source>
</evidence>
<evidence type="ECO:0000259" key="11">
    <source>
        <dbReference type="Pfam" id="PF00905"/>
    </source>
</evidence>
<dbReference type="InterPro" id="IPR005311">
    <property type="entry name" value="PBP_dimer"/>
</dbReference>
<dbReference type="GO" id="GO:0008360">
    <property type="term" value="P:regulation of cell shape"/>
    <property type="evidence" value="ECO:0007669"/>
    <property type="project" value="UniProtKB-KW"/>
</dbReference>
<keyword evidence="5" id="KW-0133">Cell shape</keyword>
<comment type="caution">
    <text evidence="13">The sequence shown here is derived from an EMBL/GenBank/DDBJ whole genome shotgun (WGS) entry which is preliminary data.</text>
</comment>
<evidence type="ECO:0000313" key="14">
    <source>
        <dbReference type="Proteomes" id="UP000288669"/>
    </source>
</evidence>
<organism evidence="13 14">
    <name type="scientific">Vagococcus entomophilus</name>
    <dbReference type="NCBI Taxonomy" id="1160095"/>
    <lineage>
        <taxon>Bacteria</taxon>
        <taxon>Bacillati</taxon>
        <taxon>Bacillota</taxon>
        <taxon>Bacilli</taxon>
        <taxon>Lactobacillales</taxon>
        <taxon>Enterococcaceae</taxon>
        <taxon>Vagococcus</taxon>
    </lineage>
</organism>
<dbReference type="SUPFAM" id="SSF56601">
    <property type="entry name" value="beta-lactamase/transpeptidase-like"/>
    <property type="match status" value="1"/>
</dbReference>
<evidence type="ECO:0000256" key="9">
    <source>
        <dbReference type="ARBA" id="ARBA00023316"/>
    </source>
</evidence>
<evidence type="ECO:0000256" key="6">
    <source>
        <dbReference type="ARBA" id="ARBA00022984"/>
    </source>
</evidence>
<evidence type="ECO:0000256" key="10">
    <source>
        <dbReference type="SAM" id="Phobius"/>
    </source>
</evidence>
<evidence type="ECO:0000313" key="13">
    <source>
        <dbReference type="EMBL" id="RSU08608.1"/>
    </source>
</evidence>